<comment type="caution">
    <text evidence="1">The sequence shown here is derived from an EMBL/GenBank/DDBJ whole genome shotgun (WGS) entry which is preliminary data.</text>
</comment>
<reference evidence="1 2" key="1">
    <citation type="submission" date="2021-06" db="EMBL/GenBank/DDBJ databases">
        <authorList>
            <person name="Palmer J.M."/>
        </authorList>
    </citation>
    <scope>NUCLEOTIDE SEQUENCE [LARGE SCALE GENOMIC DNA]</scope>
    <source>
        <strain evidence="1 2">GA_2019</strain>
        <tissue evidence="1">Muscle</tissue>
    </source>
</reference>
<organism evidence="1 2">
    <name type="scientific">Goodea atripinnis</name>
    <dbReference type="NCBI Taxonomy" id="208336"/>
    <lineage>
        <taxon>Eukaryota</taxon>
        <taxon>Metazoa</taxon>
        <taxon>Chordata</taxon>
        <taxon>Craniata</taxon>
        <taxon>Vertebrata</taxon>
        <taxon>Euteleostomi</taxon>
        <taxon>Actinopterygii</taxon>
        <taxon>Neopterygii</taxon>
        <taxon>Teleostei</taxon>
        <taxon>Neoteleostei</taxon>
        <taxon>Acanthomorphata</taxon>
        <taxon>Ovalentaria</taxon>
        <taxon>Atherinomorphae</taxon>
        <taxon>Cyprinodontiformes</taxon>
        <taxon>Goodeidae</taxon>
        <taxon>Goodea</taxon>
    </lineage>
</organism>
<accession>A0ABV0PEW6</accession>
<sequence>MQQKTVILQLGSKLPAGVSQPPQFAKPPWETRPQSHMMQKAAASVQYKNEPIVTRPLDHIPHIRNPKLRQYYLQGAPALFDRCMLSLCSLGMAAV</sequence>
<evidence type="ECO:0000313" key="2">
    <source>
        <dbReference type="Proteomes" id="UP001476798"/>
    </source>
</evidence>
<name>A0ABV0PEW6_9TELE</name>
<dbReference type="Proteomes" id="UP001476798">
    <property type="component" value="Unassembled WGS sequence"/>
</dbReference>
<gene>
    <name evidence="1" type="ORF">GOODEAATRI_017615</name>
</gene>
<proteinExistence type="predicted"/>
<dbReference type="EMBL" id="JAHRIO010071410">
    <property type="protein sequence ID" value="MEQ2182003.1"/>
    <property type="molecule type" value="Genomic_DNA"/>
</dbReference>
<protein>
    <submittedName>
        <fullName evidence="1">Uncharacterized protein</fullName>
    </submittedName>
</protein>
<evidence type="ECO:0000313" key="1">
    <source>
        <dbReference type="EMBL" id="MEQ2182003.1"/>
    </source>
</evidence>
<keyword evidence="2" id="KW-1185">Reference proteome</keyword>